<gene>
    <name evidence="2" type="ORF">AQUSIP_08800</name>
</gene>
<keyword evidence="1" id="KW-0732">Signal</keyword>
<evidence type="ECO:0000313" key="3">
    <source>
        <dbReference type="Proteomes" id="UP000324194"/>
    </source>
</evidence>
<proteinExistence type="predicted"/>
<sequence>MNAAQKIALMTSLSLFTLGVHAADTSSSSTAAAAKNPDIVGNYQCHGYDPFGKTEYANPVTVTKNGDTYSFQWLTSKGYPFILGTGVFSPDVSNIVSVVFWDPQKADYFGTEVFTVGANGSLNATWTLQGDNLVGTESCTKK</sequence>
<dbReference type="KEGG" id="asip:AQUSIP_08800"/>
<protein>
    <recommendedName>
        <fullName evidence="4">C-type lysozyme inhibitor domain-containing protein</fullName>
    </recommendedName>
</protein>
<organism evidence="2 3">
    <name type="scientific">Aquicella siphonis</name>
    <dbReference type="NCBI Taxonomy" id="254247"/>
    <lineage>
        <taxon>Bacteria</taxon>
        <taxon>Pseudomonadati</taxon>
        <taxon>Pseudomonadota</taxon>
        <taxon>Gammaproteobacteria</taxon>
        <taxon>Legionellales</taxon>
        <taxon>Coxiellaceae</taxon>
        <taxon>Aquicella</taxon>
    </lineage>
</organism>
<accession>A0A5E4PF27</accession>
<dbReference type="AlphaFoldDB" id="A0A5E4PF27"/>
<dbReference type="Proteomes" id="UP000324194">
    <property type="component" value="Chromosome 1"/>
</dbReference>
<evidence type="ECO:0000313" key="2">
    <source>
        <dbReference type="EMBL" id="VVC75590.1"/>
    </source>
</evidence>
<feature type="signal peptide" evidence="1">
    <location>
        <begin position="1"/>
        <end position="22"/>
    </location>
</feature>
<keyword evidence="3" id="KW-1185">Reference proteome</keyword>
<dbReference type="RefSeq" id="WP_148338886.1">
    <property type="nucleotide sequence ID" value="NZ_LR699119.1"/>
</dbReference>
<dbReference type="EMBL" id="LR699119">
    <property type="protein sequence ID" value="VVC75590.1"/>
    <property type="molecule type" value="Genomic_DNA"/>
</dbReference>
<name>A0A5E4PF27_9COXI</name>
<feature type="chain" id="PRO_5022824191" description="C-type lysozyme inhibitor domain-containing protein" evidence="1">
    <location>
        <begin position="23"/>
        <end position="142"/>
    </location>
</feature>
<dbReference type="OrthoDB" id="5652405at2"/>
<evidence type="ECO:0008006" key="4">
    <source>
        <dbReference type="Google" id="ProtNLM"/>
    </source>
</evidence>
<evidence type="ECO:0000256" key="1">
    <source>
        <dbReference type="SAM" id="SignalP"/>
    </source>
</evidence>
<reference evidence="2 3" key="1">
    <citation type="submission" date="2019-08" db="EMBL/GenBank/DDBJ databases">
        <authorList>
            <person name="Guy L."/>
        </authorList>
    </citation>
    <scope>NUCLEOTIDE SEQUENCE [LARGE SCALE GENOMIC DNA]</scope>
    <source>
        <strain evidence="2 3">SGT-108</strain>
    </source>
</reference>